<accession>A0A6C0AG19</accession>
<evidence type="ECO:0000313" key="2">
    <source>
        <dbReference type="EMBL" id="QHS78652.1"/>
    </source>
</evidence>
<keyword evidence="1" id="KW-1133">Transmembrane helix</keyword>
<organism evidence="2">
    <name type="scientific">viral metagenome</name>
    <dbReference type="NCBI Taxonomy" id="1070528"/>
    <lineage>
        <taxon>unclassified sequences</taxon>
        <taxon>metagenomes</taxon>
        <taxon>organismal metagenomes</taxon>
    </lineage>
</organism>
<reference evidence="2" key="1">
    <citation type="journal article" date="2020" name="Nature">
        <title>Giant virus diversity and host interactions through global metagenomics.</title>
        <authorList>
            <person name="Schulz F."/>
            <person name="Roux S."/>
            <person name="Paez-Espino D."/>
            <person name="Jungbluth S."/>
            <person name="Walsh D.A."/>
            <person name="Denef V.J."/>
            <person name="McMahon K.D."/>
            <person name="Konstantinidis K.T."/>
            <person name="Eloe-Fadrosh E.A."/>
            <person name="Kyrpides N.C."/>
            <person name="Woyke T."/>
        </authorList>
    </citation>
    <scope>NUCLEOTIDE SEQUENCE</scope>
    <source>
        <strain evidence="2">GVMAG-S-1024976-23</strain>
    </source>
</reference>
<proteinExistence type="predicted"/>
<dbReference type="AlphaFoldDB" id="A0A6C0AG19"/>
<dbReference type="EMBL" id="MN740601">
    <property type="protein sequence ID" value="QHS78652.1"/>
    <property type="molecule type" value="Genomic_DNA"/>
</dbReference>
<keyword evidence="1" id="KW-0472">Membrane</keyword>
<feature type="transmembrane region" description="Helical" evidence="1">
    <location>
        <begin position="25"/>
        <end position="44"/>
    </location>
</feature>
<evidence type="ECO:0000256" key="1">
    <source>
        <dbReference type="SAM" id="Phobius"/>
    </source>
</evidence>
<keyword evidence="1" id="KW-0812">Transmembrane</keyword>
<protein>
    <submittedName>
        <fullName evidence="2">Uncharacterized protein</fullName>
    </submittedName>
</protein>
<name>A0A6C0AG19_9ZZZZ</name>
<feature type="transmembrane region" description="Helical" evidence="1">
    <location>
        <begin position="56"/>
        <end position="73"/>
    </location>
</feature>
<sequence length="91" mass="10703">MIRISIRFRSSNTEKAKSYIKVVDMFFKFFIGILLISMSFPVVFIDLSEPKYKKGIVRVMWIAGFIVLSTIKFDDVRFAIDTIEDIYNKYS</sequence>